<keyword evidence="9 11" id="KW-0057">Aromatic amino acid biosynthesis</keyword>
<evidence type="ECO:0000256" key="9">
    <source>
        <dbReference type="ARBA" id="ARBA00023141"/>
    </source>
</evidence>
<dbReference type="GO" id="GO:0005524">
    <property type="term" value="F:ATP binding"/>
    <property type="evidence" value="ECO:0007669"/>
    <property type="project" value="UniProtKB-UniRule"/>
</dbReference>
<dbReference type="GO" id="GO:0009073">
    <property type="term" value="P:aromatic amino acid family biosynthetic process"/>
    <property type="evidence" value="ECO:0007669"/>
    <property type="project" value="UniProtKB-KW"/>
</dbReference>
<keyword evidence="8 11" id="KW-0067">ATP-binding</keyword>
<comment type="catalytic activity">
    <reaction evidence="10 11">
        <text>shikimate + ATP = 3-phosphoshikimate + ADP + H(+)</text>
        <dbReference type="Rhea" id="RHEA:13121"/>
        <dbReference type="ChEBI" id="CHEBI:15378"/>
        <dbReference type="ChEBI" id="CHEBI:30616"/>
        <dbReference type="ChEBI" id="CHEBI:36208"/>
        <dbReference type="ChEBI" id="CHEBI:145989"/>
        <dbReference type="ChEBI" id="CHEBI:456216"/>
        <dbReference type="EC" id="2.7.1.71"/>
    </reaction>
</comment>
<comment type="cofactor">
    <cofactor evidence="11">
        <name>Mg(2+)</name>
        <dbReference type="ChEBI" id="CHEBI:18420"/>
    </cofactor>
    <text evidence="11">Binds 1 Mg(2+) ion per subunit.</text>
</comment>
<dbReference type="InterPro" id="IPR031322">
    <property type="entry name" value="Shikimate/glucono_kinase"/>
</dbReference>
<dbReference type="PROSITE" id="PS01128">
    <property type="entry name" value="SHIKIMATE_KINASE"/>
    <property type="match status" value="1"/>
</dbReference>
<dbReference type="PRINTS" id="PR01100">
    <property type="entry name" value="SHIKIMTKNASE"/>
</dbReference>
<dbReference type="Gene3D" id="3.40.50.300">
    <property type="entry name" value="P-loop containing nucleotide triphosphate hydrolases"/>
    <property type="match status" value="1"/>
</dbReference>
<dbReference type="EMBL" id="JACHGW010000001">
    <property type="protein sequence ID" value="MBB6049520.1"/>
    <property type="molecule type" value="Genomic_DNA"/>
</dbReference>
<dbReference type="PANTHER" id="PTHR21087:SF16">
    <property type="entry name" value="SHIKIMATE KINASE 1, CHLOROPLASTIC"/>
    <property type="match status" value="1"/>
</dbReference>
<dbReference type="HAMAP" id="MF_00109">
    <property type="entry name" value="Shikimate_kinase"/>
    <property type="match status" value="1"/>
</dbReference>
<feature type="binding site" evidence="11">
    <location>
        <position position="16"/>
    </location>
    <ligand>
        <name>Mg(2+)</name>
        <dbReference type="ChEBI" id="CHEBI:18420"/>
    </ligand>
</feature>
<keyword evidence="11" id="KW-0460">Magnesium</keyword>
<feature type="binding site" evidence="11">
    <location>
        <position position="80"/>
    </location>
    <ligand>
        <name>substrate</name>
    </ligand>
</feature>
<reference evidence="12 13" key="1">
    <citation type="submission" date="2020-08" db="EMBL/GenBank/DDBJ databases">
        <title>Genomic Encyclopedia of Type Strains, Phase IV (KMG-IV): sequencing the most valuable type-strain genomes for metagenomic binning, comparative biology and taxonomic classification.</title>
        <authorList>
            <person name="Goeker M."/>
        </authorList>
    </citation>
    <scope>NUCLEOTIDE SEQUENCE [LARGE SCALE GENOMIC DNA]</scope>
    <source>
        <strain evidence="12 13">DSM 23562</strain>
    </source>
</reference>
<dbReference type="AlphaFoldDB" id="A0A7W9SMT1"/>
<keyword evidence="6 11" id="KW-0547">Nucleotide-binding</keyword>
<dbReference type="GO" id="GO:0009423">
    <property type="term" value="P:chorismate biosynthetic process"/>
    <property type="evidence" value="ECO:0007669"/>
    <property type="project" value="UniProtKB-UniRule"/>
</dbReference>
<dbReference type="GO" id="GO:0000287">
    <property type="term" value="F:magnesium ion binding"/>
    <property type="evidence" value="ECO:0007669"/>
    <property type="project" value="UniProtKB-UniRule"/>
</dbReference>
<dbReference type="InterPro" id="IPR023000">
    <property type="entry name" value="Shikimate_kinase_CS"/>
</dbReference>
<feature type="binding site" evidence="11">
    <location>
        <position position="158"/>
    </location>
    <ligand>
        <name>ATP</name>
        <dbReference type="ChEBI" id="CHEBI:30616"/>
    </ligand>
</feature>
<dbReference type="CDD" id="cd00464">
    <property type="entry name" value="SK"/>
    <property type="match status" value="1"/>
</dbReference>
<comment type="subcellular location">
    <subcellularLocation>
        <location evidence="11">Cytoplasm</location>
    </subcellularLocation>
</comment>
<comment type="caution">
    <text evidence="12">The sequence shown here is derived from an EMBL/GenBank/DDBJ whole genome shotgun (WGS) entry which is preliminary data.</text>
</comment>
<evidence type="ECO:0000256" key="5">
    <source>
        <dbReference type="ARBA" id="ARBA00022679"/>
    </source>
</evidence>
<dbReference type="SUPFAM" id="SSF52540">
    <property type="entry name" value="P-loop containing nucleoside triphosphate hydrolases"/>
    <property type="match status" value="1"/>
</dbReference>
<evidence type="ECO:0000256" key="3">
    <source>
        <dbReference type="ARBA" id="ARBA00012154"/>
    </source>
</evidence>
<dbReference type="InterPro" id="IPR027417">
    <property type="entry name" value="P-loop_NTPase"/>
</dbReference>
<evidence type="ECO:0000256" key="10">
    <source>
        <dbReference type="ARBA" id="ARBA00048567"/>
    </source>
</evidence>
<dbReference type="GO" id="GO:0005829">
    <property type="term" value="C:cytosol"/>
    <property type="evidence" value="ECO:0007669"/>
    <property type="project" value="TreeGrafter"/>
</dbReference>
<keyword evidence="11" id="KW-0963">Cytoplasm</keyword>
<keyword evidence="7 11" id="KW-0418">Kinase</keyword>
<dbReference type="Pfam" id="PF01202">
    <property type="entry name" value="SKI"/>
    <property type="match status" value="1"/>
</dbReference>
<keyword evidence="5 11" id="KW-0808">Transferase</keyword>
<comment type="pathway">
    <text evidence="1 11">Metabolic intermediate biosynthesis; chorismate biosynthesis; chorismate from D-erythrose 4-phosphate and phosphoenolpyruvate: step 5/7.</text>
</comment>
<keyword evidence="4 11" id="KW-0028">Amino-acid biosynthesis</keyword>
<evidence type="ECO:0000256" key="4">
    <source>
        <dbReference type="ARBA" id="ARBA00022605"/>
    </source>
</evidence>
<evidence type="ECO:0000313" key="13">
    <source>
        <dbReference type="Proteomes" id="UP000520814"/>
    </source>
</evidence>
<comment type="subunit">
    <text evidence="11">Monomer.</text>
</comment>
<protein>
    <recommendedName>
        <fullName evidence="3 11">Shikimate kinase</fullName>
        <shortName evidence="11">SK</shortName>
        <ecNumber evidence="3 11">2.7.1.71</ecNumber>
    </recommendedName>
</protein>
<keyword evidence="13" id="KW-1185">Reference proteome</keyword>
<dbReference type="PANTHER" id="PTHR21087">
    <property type="entry name" value="SHIKIMATE KINASE"/>
    <property type="match status" value="1"/>
</dbReference>
<feature type="binding site" evidence="11">
    <location>
        <position position="119"/>
    </location>
    <ligand>
        <name>ATP</name>
        <dbReference type="ChEBI" id="CHEBI:30616"/>
    </ligand>
</feature>
<dbReference type="EC" id="2.7.1.71" evidence="3 11"/>
<feature type="binding site" evidence="11">
    <location>
        <position position="34"/>
    </location>
    <ligand>
        <name>substrate</name>
    </ligand>
</feature>
<evidence type="ECO:0000256" key="7">
    <source>
        <dbReference type="ARBA" id="ARBA00022777"/>
    </source>
</evidence>
<dbReference type="RefSeq" id="WP_184193119.1">
    <property type="nucleotide sequence ID" value="NZ_JACHGW010000001.1"/>
</dbReference>
<comment type="function">
    <text evidence="11">Catalyzes the specific phosphorylation of the 3-hydroxyl group of shikimic acid using ATP as a cosubstrate.</text>
</comment>
<sequence>MLDNIALIGFMGSGKSTVGRLLAQRLGWRFQDTDALVERVAGCSIPTLFARDGEAAFRDKETSVLLGITLGERQVIATGGGAILREENVAALRTRSLVVYLTAQPEVLAERVSRRPGERPLLTSGQPEPPLARILSLLAERGPLYQSAAHCIVDTSSRPPAALVDEIIRQHQRGLV</sequence>
<evidence type="ECO:0000256" key="1">
    <source>
        <dbReference type="ARBA" id="ARBA00004842"/>
    </source>
</evidence>
<evidence type="ECO:0000256" key="11">
    <source>
        <dbReference type="HAMAP-Rule" id="MF_00109"/>
    </source>
</evidence>
<comment type="similarity">
    <text evidence="2 11">Belongs to the shikimate kinase family.</text>
</comment>
<dbReference type="InterPro" id="IPR000623">
    <property type="entry name" value="Shikimate_kinase/TSH1"/>
</dbReference>
<organism evidence="12 13">
    <name type="scientific">Armatimonas rosea</name>
    <dbReference type="NCBI Taxonomy" id="685828"/>
    <lineage>
        <taxon>Bacteria</taxon>
        <taxon>Bacillati</taxon>
        <taxon>Armatimonadota</taxon>
        <taxon>Armatimonadia</taxon>
        <taxon>Armatimonadales</taxon>
        <taxon>Armatimonadaceae</taxon>
        <taxon>Armatimonas</taxon>
    </lineage>
</organism>
<feature type="binding site" evidence="11">
    <location>
        <position position="141"/>
    </location>
    <ligand>
        <name>substrate</name>
    </ligand>
</feature>
<evidence type="ECO:0000256" key="8">
    <source>
        <dbReference type="ARBA" id="ARBA00022840"/>
    </source>
</evidence>
<dbReference type="GO" id="GO:0008652">
    <property type="term" value="P:amino acid biosynthetic process"/>
    <property type="evidence" value="ECO:0007669"/>
    <property type="project" value="UniProtKB-KW"/>
</dbReference>
<dbReference type="GO" id="GO:0004765">
    <property type="term" value="F:shikimate kinase activity"/>
    <property type="evidence" value="ECO:0007669"/>
    <property type="project" value="UniProtKB-UniRule"/>
</dbReference>
<evidence type="ECO:0000256" key="2">
    <source>
        <dbReference type="ARBA" id="ARBA00006997"/>
    </source>
</evidence>
<dbReference type="Proteomes" id="UP000520814">
    <property type="component" value="Unassembled WGS sequence"/>
</dbReference>
<evidence type="ECO:0000256" key="6">
    <source>
        <dbReference type="ARBA" id="ARBA00022741"/>
    </source>
</evidence>
<dbReference type="UniPathway" id="UPA00053">
    <property type="reaction ID" value="UER00088"/>
</dbReference>
<name>A0A7W9SMT1_ARMRO</name>
<keyword evidence="11" id="KW-0479">Metal-binding</keyword>
<feature type="binding site" evidence="11">
    <location>
        <begin position="12"/>
        <end position="17"/>
    </location>
    <ligand>
        <name>ATP</name>
        <dbReference type="ChEBI" id="CHEBI:30616"/>
    </ligand>
</feature>
<gene>
    <name evidence="11" type="primary">aroK</name>
    <name evidence="12" type="ORF">HNQ39_001282</name>
</gene>
<evidence type="ECO:0000313" key="12">
    <source>
        <dbReference type="EMBL" id="MBB6049520.1"/>
    </source>
</evidence>
<accession>A0A7W9SMT1</accession>
<feature type="binding site" evidence="11">
    <location>
        <position position="58"/>
    </location>
    <ligand>
        <name>substrate</name>
    </ligand>
</feature>
<proteinExistence type="inferred from homology"/>